<organism evidence="1 2">
    <name type="scientific">Streptomyces nigra</name>
    <dbReference type="NCBI Taxonomy" id="1827580"/>
    <lineage>
        <taxon>Bacteria</taxon>
        <taxon>Bacillati</taxon>
        <taxon>Actinomycetota</taxon>
        <taxon>Actinomycetes</taxon>
        <taxon>Kitasatosporales</taxon>
        <taxon>Streptomycetaceae</taxon>
        <taxon>Streptomyces</taxon>
    </lineage>
</organism>
<dbReference type="Proteomes" id="UP001622690">
    <property type="component" value="Chromosome"/>
</dbReference>
<name>A0ABZ1J956_9ACTN</name>
<proteinExistence type="predicted"/>
<evidence type="ECO:0000313" key="1">
    <source>
        <dbReference type="EMBL" id="WTO87390.1"/>
    </source>
</evidence>
<reference evidence="1 2" key="1">
    <citation type="submission" date="2022-10" db="EMBL/GenBank/DDBJ databases">
        <title>The complete genomes of actinobacterial strains from the NBC collection.</title>
        <authorList>
            <person name="Joergensen T.S."/>
            <person name="Alvarez Arevalo M."/>
            <person name="Sterndorff E.B."/>
            <person name="Faurdal D."/>
            <person name="Vuksanovic O."/>
            <person name="Mourched A.-S."/>
            <person name="Charusanti P."/>
            <person name="Shaw S."/>
            <person name="Blin K."/>
            <person name="Weber T."/>
        </authorList>
    </citation>
    <scope>NUCLEOTIDE SEQUENCE [LARGE SCALE GENOMIC DNA]</scope>
    <source>
        <strain evidence="1 2">NBC_00206</strain>
    </source>
</reference>
<evidence type="ECO:0000313" key="2">
    <source>
        <dbReference type="Proteomes" id="UP001622690"/>
    </source>
</evidence>
<accession>A0ABZ1J956</accession>
<gene>
    <name evidence="1" type="ORF">OHU27_35095</name>
</gene>
<sequence length="55" mass="5998">MVPRVTSGRCRPPSITLLNFEDSPDEPGSYTLKADVTTDWRQTGTESVGFEVVPG</sequence>
<dbReference type="EMBL" id="CP108125">
    <property type="protein sequence ID" value="WTO87390.1"/>
    <property type="molecule type" value="Genomic_DNA"/>
</dbReference>
<dbReference type="RefSeq" id="WP_406261796.1">
    <property type="nucleotide sequence ID" value="NZ_CP108125.1"/>
</dbReference>
<keyword evidence="2" id="KW-1185">Reference proteome</keyword>
<protein>
    <submittedName>
        <fullName evidence="1">Uncharacterized protein</fullName>
    </submittedName>
</protein>